<gene>
    <name evidence="1" type="primary">mhpF</name>
    <name evidence="1" type="ORF">Xmir_04161</name>
</gene>
<proteinExistence type="predicted"/>
<dbReference type="EC" id="1.2.1.10" evidence="1"/>
<dbReference type="GO" id="GO:0008774">
    <property type="term" value="F:acetaldehyde dehydrogenase (acetylating) activity"/>
    <property type="evidence" value="ECO:0007669"/>
    <property type="project" value="UniProtKB-EC"/>
</dbReference>
<organism evidence="1 2">
    <name type="scientific">Xenorhabdus miraniensis</name>
    <dbReference type="NCBI Taxonomy" id="351674"/>
    <lineage>
        <taxon>Bacteria</taxon>
        <taxon>Pseudomonadati</taxon>
        <taxon>Pseudomonadota</taxon>
        <taxon>Gammaproteobacteria</taxon>
        <taxon>Enterobacterales</taxon>
        <taxon>Morganellaceae</taxon>
        <taxon>Xenorhabdus</taxon>
    </lineage>
</organism>
<comment type="caution">
    <text evidence="1">The sequence shown here is derived from an EMBL/GenBank/DDBJ whole genome shotgun (WGS) entry which is preliminary data.</text>
</comment>
<keyword evidence="1" id="KW-0560">Oxidoreductase</keyword>
<protein>
    <submittedName>
        <fullName evidence="1">Acetaldehyde dehydrogenase</fullName>
        <ecNumber evidence="1">1.2.1.10</ecNumber>
    </submittedName>
</protein>
<dbReference type="AlphaFoldDB" id="A0A2D0JJT1"/>
<evidence type="ECO:0000313" key="1">
    <source>
        <dbReference type="EMBL" id="PHM46542.1"/>
    </source>
</evidence>
<evidence type="ECO:0000313" key="2">
    <source>
        <dbReference type="Proteomes" id="UP000221980"/>
    </source>
</evidence>
<name>A0A2D0JJT1_9GAMM</name>
<keyword evidence="2" id="KW-1185">Reference proteome</keyword>
<dbReference type="EMBL" id="NITZ01000039">
    <property type="protein sequence ID" value="PHM46542.1"/>
    <property type="molecule type" value="Genomic_DNA"/>
</dbReference>
<accession>A0A2D0JJT1</accession>
<dbReference type="Proteomes" id="UP000221980">
    <property type="component" value="Unassembled WGS sequence"/>
</dbReference>
<dbReference type="Gene3D" id="3.40.50.720">
    <property type="entry name" value="NAD(P)-binding Rossmann-like Domain"/>
    <property type="match status" value="1"/>
</dbReference>
<reference evidence="1 2" key="1">
    <citation type="journal article" date="2017" name="Nat. Microbiol.">
        <title>Natural product diversity associated with the nematode symbionts Photorhabdus and Xenorhabdus.</title>
        <authorList>
            <person name="Tobias N.J."/>
            <person name="Wolff H."/>
            <person name="Djahanschiri B."/>
            <person name="Grundmann F."/>
            <person name="Kronenwerth M."/>
            <person name="Shi Y.M."/>
            <person name="Simonyi S."/>
            <person name="Grun P."/>
            <person name="Shapiro-Ilan D."/>
            <person name="Pidot S.J."/>
            <person name="Stinear T.P."/>
            <person name="Ebersberger I."/>
            <person name="Bode H.B."/>
        </authorList>
    </citation>
    <scope>NUCLEOTIDE SEQUENCE [LARGE SCALE GENOMIC DNA]</scope>
    <source>
        <strain evidence="1 2">DSM 17902</strain>
    </source>
</reference>
<sequence>MNKETKKPRIAIVGPGSIGLDLMYKIKKITNLKLHSLLEGIRIAKG</sequence>